<comment type="caution">
    <text evidence="2">The sequence shown here is derived from an EMBL/GenBank/DDBJ whole genome shotgun (WGS) entry which is preliminary data.</text>
</comment>
<name>A0A0F8YVJ7_9ZZZZ</name>
<protein>
    <submittedName>
        <fullName evidence="2">Uncharacterized protein</fullName>
    </submittedName>
</protein>
<keyword evidence="1" id="KW-0175">Coiled coil</keyword>
<evidence type="ECO:0000313" key="2">
    <source>
        <dbReference type="EMBL" id="KKK85428.1"/>
    </source>
</evidence>
<dbReference type="EMBL" id="LAZR01051315">
    <property type="protein sequence ID" value="KKK85428.1"/>
    <property type="molecule type" value="Genomic_DNA"/>
</dbReference>
<feature type="coiled-coil region" evidence="1">
    <location>
        <begin position="17"/>
        <end position="51"/>
    </location>
</feature>
<gene>
    <name evidence="2" type="ORF">LCGC14_2773410</name>
</gene>
<dbReference type="AlphaFoldDB" id="A0A0F8YVJ7"/>
<proteinExistence type="predicted"/>
<sequence>VFDNPIVKEKEVVGLSLDEQKEFIELLREKCKLYREELKSLQSQLNQIKKNCGQKEGCLIKNIKLDGN</sequence>
<feature type="non-terminal residue" evidence="2">
    <location>
        <position position="1"/>
    </location>
</feature>
<organism evidence="2">
    <name type="scientific">marine sediment metagenome</name>
    <dbReference type="NCBI Taxonomy" id="412755"/>
    <lineage>
        <taxon>unclassified sequences</taxon>
        <taxon>metagenomes</taxon>
        <taxon>ecological metagenomes</taxon>
    </lineage>
</organism>
<accession>A0A0F8YVJ7</accession>
<evidence type="ECO:0000256" key="1">
    <source>
        <dbReference type="SAM" id="Coils"/>
    </source>
</evidence>
<reference evidence="2" key="1">
    <citation type="journal article" date="2015" name="Nature">
        <title>Complex archaea that bridge the gap between prokaryotes and eukaryotes.</title>
        <authorList>
            <person name="Spang A."/>
            <person name="Saw J.H."/>
            <person name="Jorgensen S.L."/>
            <person name="Zaremba-Niedzwiedzka K."/>
            <person name="Martijn J."/>
            <person name="Lind A.E."/>
            <person name="van Eijk R."/>
            <person name="Schleper C."/>
            <person name="Guy L."/>
            <person name="Ettema T.J."/>
        </authorList>
    </citation>
    <scope>NUCLEOTIDE SEQUENCE</scope>
</reference>